<accession>A0A6G7XE73</accession>
<feature type="domain" description="Ribosomal RNA adenine methylase transferase N-terminal" evidence="10">
    <location>
        <begin position="51"/>
        <end position="235"/>
    </location>
</feature>
<dbReference type="PANTHER" id="PTHR11727:SF7">
    <property type="entry name" value="DIMETHYLADENOSINE TRANSFERASE-RELATED"/>
    <property type="match status" value="1"/>
</dbReference>
<dbReference type="InterPro" id="IPR011530">
    <property type="entry name" value="rRNA_adenine_dimethylase"/>
</dbReference>
<dbReference type="Pfam" id="PF00398">
    <property type="entry name" value="RrnaAD"/>
    <property type="match status" value="1"/>
</dbReference>
<dbReference type="Proteomes" id="UP000502677">
    <property type="component" value="Chromosome"/>
</dbReference>
<keyword evidence="6 7" id="KW-0694">RNA-binding</keyword>
<evidence type="ECO:0000256" key="9">
    <source>
        <dbReference type="SAM" id="MobiDB-lite"/>
    </source>
</evidence>
<organism evidence="11 12">
    <name type="scientific">Leucobacter viscericola</name>
    <dbReference type="NCBI Taxonomy" id="2714935"/>
    <lineage>
        <taxon>Bacteria</taxon>
        <taxon>Bacillati</taxon>
        <taxon>Actinomycetota</taxon>
        <taxon>Actinomycetes</taxon>
        <taxon>Micrococcales</taxon>
        <taxon>Microbacteriaceae</taxon>
        <taxon>Leucobacter</taxon>
    </lineage>
</organism>
<dbReference type="NCBIfam" id="TIGR00755">
    <property type="entry name" value="ksgA"/>
    <property type="match status" value="1"/>
</dbReference>
<keyword evidence="4 7" id="KW-0808">Transferase</keyword>
<feature type="compositionally biased region" description="Low complexity" evidence="9">
    <location>
        <begin position="8"/>
        <end position="19"/>
    </location>
</feature>
<reference evidence="11 12" key="1">
    <citation type="submission" date="2020-03" db="EMBL/GenBank/DDBJ databases">
        <title>Leucobacter sp. nov., isolated from beetles.</title>
        <authorList>
            <person name="Hyun D.-W."/>
            <person name="Bae J.-W."/>
        </authorList>
    </citation>
    <scope>NUCLEOTIDE SEQUENCE [LARGE SCALE GENOMIC DNA]</scope>
    <source>
        <strain evidence="11 12">HDW9C</strain>
    </source>
</reference>
<dbReference type="AlphaFoldDB" id="A0A6G7XE73"/>
<sequence>MSDEPSVAASQEGADSAAALLGPREVRELAERLGVSPTKKLGQNFVIDPNTVRKIVRLAGVQAGDQVIEVGPGLGSLTLGITEAGANVTAVEIDHRLAAELPTTVSQMQPDAAKRLRVIRSDALEVTAEQLELAGTGEAAQAGPEILVANLPYNVSVPILMHLLELIPALRGGLVMVQAEVGHRIAAGPGSKEYGSPSAKAAWYGEWRIAGTVSRRIFWPVPGVDSVLVSYERRGEPRGTKAERQLTFELVNAAFAQRRKMLRQALQPVLGQLEQTVSVLEAAGVEPTARAEQLSIVEFLAIARAHALVI</sequence>
<dbReference type="EC" id="2.1.1.182" evidence="7"/>
<feature type="binding site" evidence="7 8">
    <location>
        <position position="44"/>
    </location>
    <ligand>
        <name>S-adenosyl-L-methionine</name>
        <dbReference type="ChEBI" id="CHEBI:59789"/>
    </ligand>
</feature>
<protein>
    <recommendedName>
        <fullName evidence="7">Ribosomal RNA small subunit methyltransferase A</fullName>
        <ecNumber evidence="7">2.1.1.182</ecNumber>
    </recommendedName>
    <alternativeName>
        <fullName evidence="7">16S rRNA (adenine(1518)-N(6)/adenine(1519)-N(6))-dimethyltransferase</fullName>
    </alternativeName>
    <alternativeName>
        <fullName evidence="7">16S rRNA dimethyladenosine transferase</fullName>
    </alternativeName>
    <alternativeName>
        <fullName evidence="7">16S rRNA dimethylase</fullName>
    </alternativeName>
    <alternativeName>
        <fullName evidence="7">S-adenosylmethionine-6-N', N'-adenosyl(rRNA) dimethyltransferase</fullName>
    </alternativeName>
</protein>
<evidence type="ECO:0000313" key="11">
    <source>
        <dbReference type="EMBL" id="QIK62678.1"/>
    </source>
</evidence>
<comment type="function">
    <text evidence="7">Specifically dimethylates two adjacent adenosines (A1518 and A1519) in the loop of a conserved hairpin near the 3'-end of 16S rRNA in the 30S particle. May play a critical role in biogenesis of 30S subunits.</text>
</comment>
<proteinExistence type="inferred from homology"/>
<dbReference type="InterPro" id="IPR023165">
    <property type="entry name" value="rRNA_Ade_diMease-like_C"/>
</dbReference>
<feature type="region of interest" description="Disordered" evidence="9">
    <location>
        <begin position="1"/>
        <end position="21"/>
    </location>
</feature>
<dbReference type="InterPro" id="IPR020596">
    <property type="entry name" value="rRNA_Ade_Mease_Trfase_CS"/>
</dbReference>
<comment type="catalytic activity">
    <reaction evidence="7">
        <text>adenosine(1518)/adenosine(1519) in 16S rRNA + 4 S-adenosyl-L-methionine = N(6)-dimethyladenosine(1518)/N(6)-dimethyladenosine(1519) in 16S rRNA + 4 S-adenosyl-L-homocysteine + 4 H(+)</text>
        <dbReference type="Rhea" id="RHEA:19609"/>
        <dbReference type="Rhea" id="RHEA-COMP:10232"/>
        <dbReference type="Rhea" id="RHEA-COMP:10233"/>
        <dbReference type="ChEBI" id="CHEBI:15378"/>
        <dbReference type="ChEBI" id="CHEBI:57856"/>
        <dbReference type="ChEBI" id="CHEBI:59789"/>
        <dbReference type="ChEBI" id="CHEBI:74411"/>
        <dbReference type="ChEBI" id="CHEBI:74493"/>
        <dbReference type="EC" id="2.1.1.182"/>
    </reaction>
</comment>
<dbReference type="KEGG" id="lvi:G7068_05245"/>
<evidence type="ECO:0000256" key="1">
    <source>
        <dbReference type="ARBA" id="ARBA00022490"/>
    </source>
</evidence>
<evidence type="ECO:0000256" key="7">
    <source>
        <dbReference type="HAMAP-Rule" id="MF_00607"/>
    </source>
</evidence>
<keyword evidence="1 7" id="KW-0963">Cytoplasm</keyword>
<dbReference type="InterPro" id="IPR029063">
    <property type="entry name" value="SAM-dependent_MTases_sf"/>
</dbReference>
<dbReference type="GO" id="GO:0005829">
    <property type="term" value="C:cytosol"/>
    <property type="evidence" value="ECO:0007669"/>
    <property type="project" value="TreeGrafter"/>
</dbReference>
<dbReference type="InterPro" id="IPR001737">
    <property type="entry name" value="KsgA/Erm"/>
</dbReference>
<keyword evidence="12" id="KW-1185">Reference proteome</keyword>
<dbReference type="InterPro" id="IPR020598">
    <property type="entry name" value="rRNA_Ade_methylase_Trfase_N"/>
</dbReference>
<feature type="binding site" evidence="7 8">
    <location>
        <position position="92"/>
    </location>
    <ligand>
        <name>S-adenosyl-L-methionine</name>
        <dbReference type="ChEBI" id="CHEBI:59789"/>
    </ligand>
</feature>
<feature type="binding site" evidence="7 8">
    <location>
        <position position="46"/>
    </location>
    <ligand>
        <name>S-adenosyl-L-methionine</name>
        <dbReference type="ChEBI" id="CHEBI:59789"/>
    </ligand>
</feature>
<dbReference type="PANTHER" id="PTHR11727">
    <property type="entry name" value="DIMETHYLADENOSINE TRANSFERASE"/>
    <property type="match status" value="1"/>
</dbReference>
<evidence type="ECO:0000256" key="4">
    <source>
        <dbReference type="ARBA" id="ARBA00022679"/>
    </source>
</evidence>
<evidence type="ECO:0000313" key="12">
    <source>
        <dbReference type="Proteomes" id="UP000502677"/>
    </source>
</evidence>
<evidence type="ECO:0000256" key="3">
    <source>
        <dbReference type="ARBA" id="ARBA00022603"/>
    </source>
</evidence>
<dbReference type="EMBL" id="CP049863">
    <property type="protein sequence ID" value="QIK62678.1"/>
    <property type="molecule type" value="Genomic_DNA"/>
</dbReference>
<dbReference type="PROSITE" id="PS01131">
    <property type="entry name" value="RRNA_A_DIMETH"/>
    <property type="match status" value="1"/>
</dbReference>
<dbReference type="PROSITE" id="PS51689">
    <property type="entry name" value="SAM_RNA_A_N6_MT"/>
    <property type="match status" value="1"/>
</dbReference>
<dbReference type="SUPFAM" id="SSF53335">
    <property type="entry name" value="S-adenosyl-L-methionine-dependent methyltransferases"/>
    <property type="match status" value="1"/>
</dbReference>
<keyword evidence="3 7" id="KW-0489">Methyltransferase</keyword>
<keyword evidence="2 7" id="KW-0698">rRNA processing</keyword>
<evidence type="ECO:0000256" key="2">
    <source>
        <dbReference type="ARBA" id="ARBA00022552"/>
    </source>
</evidence>
<feature type="binding site" evidence="7 8">
    <location>
        <position position="150"/>
    </location>
    <ligand>
        <name>S-adenosyl-L-methionine</name>
        <dbReference type="ChEBI" id="CHEBI:59789"/>
    </ligand>
</feature>
<evidence type="ECO:0000256" key="6">
    <source>
        <dbReference type="ARBA" id="ARBA00022884"/>
    </source>
</evidence>
<dbReference type="Gene3D" id="1.10.8.100">
    <property type="entry name" value="Ribosomal RNA adenine dimethylase-like, domain 2"/>
    <property type="match status" value="1"/>
</dbReference>
<dbReference type="Gene3D" id="3.40.50.150">
    <property type="entry name" value="Vaccinia Virus protein VP39"/>
    <property type="match status" value="1"/>
</dbReference>
<comment type="similarity">
    <text evidence="7">Belongs to the class I-like SAM-binding methyltransferase superfamily. rRNA adenine N(6)-methyltransferase family. RsmA subfamily.</text>
</comment>
<dbReference type="GO" id="GO:0003723">
    <property type="term" value="F:RNA binding"/>
    <property type="evidence" value="ECO:0007669"/>
    <property type="project" value="UniProtKB-UniRule"/>
</dbReference>
<dbReference type="FunFam" id="3.40.50.150:FF:000023">
    <property type="entry name" value="Ribosomal RNA small subunit methyltransferase A"/>
    <property type="match status" value="1"/>
</dbReference>
<name>A0A6G7XE73_9MICO</name>
<evidence type="ECO:0000256" key="5">
    <source>
        <dbReference type="ARBA" id="ARBA00022691"/>
    </source>
</evidence>
<dbReference type="RefSeq" id="WP_166289881.1">
    <property type="nucleotide sequence ID" value="NZ_CP049863.1"/>
</dbReference>
<keyword evidence="5 7" id="KW-0949">S-adenosyl-L-methionine</keyword>
<comment type="subcellular location">
    <subcellularLocation>
        <location evidence="7">Cytoplasm</location>
    </subcellularLocation>
</comment>
<gene>
    <name evidence="7 11" type="primary">rsmA</name>
    <name evidence="7" type="synonym">ksgA</name>
    <name evidence="11" type="ORF">G7068_05245</name>
</gene>
<feature type="binding site" evidence="7 8">
    <location>
        <position position="71"/>
    </location>
    <ligand>
        <name>S-adenosyl-L-methionine</name>
        <dbReference type="ChEBI" id="CHEBI:59789"/>
    </ligand>
</feature>
<dbReference type="HAMAP" id="MF_00607">
    <property type="entry name" value="16SrRNA_methyltr_A"/>
    <property type="match status" value="1"/>
</dbReference>
<evidence type="ECO:0000259" key="10">
    <source>
        <dbReference type="SMART" id="SM00650"/>
    </source>
</evidence>
<evidence type="ECO:0000256" key="8">
    <source>
        <dbReference type="PROSITE-ProRule" id="PRU01026"/>
    </source>
</evidence>
<dbReference type="SMART" id="SM00650">
    <property type="entry name" value="rADc"/>
    <property type="match status" value="1"/>
</dbReference>
<dbReference type="GO" id="GO:0052908">
    <property type="term" value="F:16S rRNA (adenine(1518)-N(6)/adenine(1519)-N(6))-dimethyltransferase activity"/>
    <property type="evidence" value="ECO:0007669"/>
    <property type="project" value="UniProtKB-EC"/>
</dbReference>
<feature type="binding site" evidence="7 8">
    <location>
        <position position="122"/>
    </location>
    <ligand>
        <name>S-adenosyl-L-methionine</name>
        <dbReference type="ChEBI" id="CHEBI:59789"/>
    </ligand>
</feature>